<evidence type="ECO:0000256" key="1">
    <source>
        <dbReference type="SAM" id="Phobius"/>
    </source>
</evidence>
<proteinExistence type="predicted"/>
<keyword evidence="3" id="KW-1185">Reference proteome</keyword>
<gene>
    <name evidence="2" type="ORF">IV203_017149</name>
</gene>
<protein>
    <submittedName>
        <fullName evidence="2">Uncharacterized protein</fullName>
    </submittedName>
</protein>
<feature type="transmembrane region" description="Helical" evidence="1">
    <location>
        <begin position="86"/>
        <end position="108"/>
    </location>
</feature>
<evidence type="ECO:0000313" key="3">
    <source>
        <dbReference type="Proteomes" id="UP000693970"/>
    </source>
</evidence>
<comment type="caution">
    <text evidence="2">The sequence shown here is derived from an EMBL/GenBank/DDBJ whole genome shotgun (WGS) entry which is preliminary data.</text>
</comment>
<keyword evidence="1" id="KW-0812">Transmembrane</keyword>
<sequence>MLNTRIEIDTTKSPYKVQRKRPAFLDSYFPDKNDWFIFCERIDGLLVQFEEIKAGWMVLGVACTILLLGLVVGIVVSFVVVGEKDILGILAGCLFAGLFVVFAVYFFLMDRWVLRPLDTFAKTVDDYCAGISEKNGDKVHFRLERSRKCALFWDSDFKVWIDVSTSDAVDLAK</sequence>
<reference evidence="2" key="1">
    <citation type="journal article" date="2021" name="Sci. Rep.">
        <title>Diploid genomic architecture of Nitzschia inconspicua, an elite biomass production diatom.</title>
        <authorList>
            <person name="Oliver A."/>
            <person name="Podell S."/>
            <person name="Pinowska A."/>
            <person name="Traller J.C."/>
            <person name="Smith S.R."/>
            <person name="McClure R."/>
            <person name="Beliaev A."/>
            <person name="Bohutskyi P."/>
            <person name="Hill E.A."/>
            <person name="Rabines A."/>
            <person name="Zheng H."/>
            <person name="Allen L.Z."/>
            <person name="Kuo A."/>
            <person name="Grigoriev I.V."/>
            <person name="Allen A.E."/>
            <person name="Hazlebeck D."/>
            <person name="Allen E.E."/>
        </authorList>
    </citation>
    <scope>NUCLEOTIDE SEQUENCE</scope>
    <source>
        <strain evidence="2">Hildebrandi</strain>
    </source>
</reference>
<keyword evidence="1" id="KW-0472">Membrane</keyword>
<name>A0A9K3KSE1_9STRA</name>
<reference evidence="2" key="2">
    <citation type="submission" date="2021-04" db="EMBL/GenBank/DDBJ databases">
        <authorList>
            <person name="Podell S."/>
        </authorList>
    </citation>
    <scope>NUCLEOTIDE SEQUENCE</scope>
    <source>
        <strain evidence="2">Hildebrandi</strain>
    </source>
</reference>
<dbReference type="Proteomes" id="UP000693970">
    <property type="component" value="Unassembled WGS sequence"/>
</dbReference>
<feature type="transmembrane region" description="Helical" evidence="1">
    <location>
        <begin position="56"/>
        <end position="80"/>
    </location>
</feature>
<evidence type="ECO:0000313" key="2">
    <source>
        <dbReference type="EMBL" id="KAG7348444.1"/>
    </source>
</evidence>
<keyword evidence="1" id="KW-1133">Transmembrane helix</keyword>
<organism evidence="2 3">
    <name type="scientific">Nitzschia inconspicua</name>
    <dbReference type="NCBI Taxonomy" id="303405"/>
    <lineage>
        <taxon>Eukaryota</taxon>
        <taxon>Sar</taxon>
        <taxon>Stramenopiles</taxon>
        <taxon>Ochrophyta</taxon>
        <taxon>Bacillariophyta</taxon>
        <taxon>Bacillariophyceae</taxon>
        <taxon>Bacillariophycidae</taxon>
        <taxon>Bacillariales</taxon>
        <taxon>Bacillariaceae</taxon>
        <taxon>Nitzschia</taxon>
    </lineage>
</organism>
<dbReference type="EMBL" id="JAGRRH010000020">
    <property type="protein sequence ID" value="KAG7348444.1"/>
    <property type="molecule type" value="Genomic_DNA"/>
</dbReference>
<accession>A0A9K3KSE1</accession>
<dbReference type="AlphaFoldDB" id="A0A9K3KSE1"/>